<sequence>MPDFGDHVDDNTFSQILEMDEESHDFSMPLVYNFFEQADETFDKMELALKHKDLRELSRLGHFLKGSSATLGFTRIKDSCQIIQQYGNNQTVDGAPEPDDEVCLAKVSEALQTVKDDKAILERTMQRFFGADSPN</sequence>
<dbReference type="SUPFAM" id="SSF47226">
    <property type="entry name" value="Histidine-containing phosphotransfer domain, HPT domain"/>
    <property type="match status" value="1"/>
</dbReference>
<keyword evidence="3" id="KW-0808">Transferase</keyword>
<keyword evidence="3" id="KW-0418">Kinase</keyword>
<evidence type="ECO:0000313" key="4">
    <source>
        <dbReference type="Proteomes" id="UP001239445"/>
    </source>
</evidence>
<dbReference type="Gene3D" id="1.20.120.160">
    <property type="entry name" value="HPT domain"/>
    <property type="match status" value="1"/>
</dbReference>
<protein>
    <submittedName>
        <fullName evidence="3">Signal transduction histidine kinase</fullName>
    </submittedName>
</protein>
<dbReference type="PANTHER" id="PTHR28242:SF52">
    <property type="entry name" value="PHOSPHORELAY INTERMEDIATE PROTEIN YPD1"/>
    <property type="match status" value="1"/>
</dbReference>
<organism evidence="3 4">
    <name type="scientific">Echria macrotheca</name>
    <dbReference type="NCBI Taxonomy" id="438768"/>
    <lineage>
        <taxon>Eukaryota</taxon>
        <taxon>Fungi</taxon>
        <taxon>Dikarya</taxon>
        <taxon>Ascomycota</taxon>
        <taxon>Pezizomycotina</taxon>
        <taxon>Sordariomycetes</taxon>
        <taxon>Sordariomycetidae</taxon>
        <taxon>Sordariales</taxon>
        <taxon>Schizotheciaceae</taxon>
        <taxon>Echria</taxon>
    </lineage>
</organism>
<dbReference type="InterPro" id="IPR045871">
    <property type="entry name" value="AHP1-5/YPD1"/>
</dbReference>
<keyword evidence="1" id="KW-0597">Phosphoprotein</keyword>
<dbReference type="InterPro" id="IPR036641">
    <property type="entry name" value="HPT_dom_sf"/>
</dbReference>
<dbReference type="SMART" id="SM00073">
    <property type="entry name" value="HPT"/>
    <property type="match status" value="1"/>
</dbReference>
<accession>A0AAJ0B3B8</accession>
<evidence type="ECO:0000313" key="3">
    <source>
        <dbReference type="EMBL" id="KAK1750034.1"/>
    </source>
</evidence>
<keyword evidence="4" id="KW-1185">Reference proteome</keyword>
<dbReference type="Proteomes" id="UP001239445">
    <property type="component" value="Unassembled WGS sequence"/>
</dbReference>
<dbReference type="InterPro" id="IPR008207">
    <property type="entry name" value="Sig_transdc_His_kin_Hpt_dom"/>
</dbReference>
<gene>
    <name evidence="3" type="ORF">QBC47DRAFT_310858</name>
</gene>
<proteinExistence type="predicted"/>
<feature type="domain" description="HPt" evidence="2">
    <location>
        <begin position="23"/>
        <end position="128"/>
    </location>
</feature>
<evidence type="ECO:0000256" key="1">
    <source>
        <dbReference type="PROSITE-ProRule" id="PRU00110"/>
    </source>
</evidence>
<dbReference type="Pfam" id="PF01627">
    <property type="entry name" value="Hpt"/>
    <property type="match status" value="1"/>
</dbReference>
<dbReference type="GO" id="GO:0005634">
    <property type="term" value="C:nucleus"/>
    <property type="evidence" value="ECO:0007669"/>
    <property type="project" value="TreeGrafter"/>
</dbReference>
<dbReference type="CDD" id="cd00088">
    <property type="entry name" value="HPT"/>
    <property type="match status" value="1"/>
</dbReference>
<dbReference type="GO" id="GO:0000160">
    <property type="term" value="P:phosphorelay signal transduction system"/>
    <property type="evidence" value="ECO:0007669"/>
    <property type="project" value="InterPro"/>
</dbReference>
<dbReference type="GO" id="GO:0043424">
    <property type="term" value="F:protein histidine kinase binding"/>
    <property type="evidence" value="ECO:0007669"/>
    <property type="project" value="InterPro"/>
</dbReference>
<dbReference type="EMBL" id="MU839850">
    <property type="protein sequence ID" value="KAK1750034.1"/>
    <property type="molecule type" value="Genomic_DNA"/>
</dbReference>
<dbReference type="GO" id="GO:0009927">
    <property type="term" value="F:histidine phosphotransfer kinase activity"/>
    <property type="evidence" value="ECO:0007669"/>
    <property type="project" value="InterPro"/>
</dbReference>
<name>A0AAJ0B3B8_9PEZI</name>
<dbReference type="AlphaFoldDB" id="A0AAJ0B3B8"/>
<dbReference type="GO" id="GO:0005737">
    <property type="term" value="C:cytoplasm"/>
    <property type="evidence" value="ECO:0007669"/>
    <property type="project" value="TreeGrafter"/>
</dbReference>
<reference evidence="3" key="1">
    <citation type="submission" date="2023-06" db="EMBL/GenBank/DDBJ databases">
        <title>Genome-scale phylogeny and comparative genomics of the fungal order Sordariales.</title>
        <authorList>
            <consortium name="Lawrence Berkeley National Laboratory"/>
            <person name="Hensen N."/>
            <person name="Bonometti L."/>
            <person name="Westerberg I."/>
            <person name="Brannstrom I.O."/>
            <person name="Guillou S."/>
            <person name="Cros-Aarteil S."/>
            <person name="Calhoun S."/>
            <person name="Haridas S."/>
            <person name="Kuo A."/>
            <person name="Mondo S."/>
            <person name="Pangilinan J."/>
            <person name="Riley R."/>
            <person name="Labutti K."/>
            <person name="Andreopoulos B."/>
            <person name="Lipzen A."/>
            <person name="Chen C."/>
            <person name="Yanf M."/>
            <person name="Daum C."/>
            <person name="Ng V."/>
            <person name="Clum A."/>
            <person name="Steindorff A."/>
            <person name="Ohm R."/>
            <person name="Martin F."/>
            <person name="Silar P."/>
            <person name="Natvig D."/>
            <person name="Lalanne C."/>
            <person name="Gautier V."/>
            <person name="Ament-Velasquez S.L."/>
            <person name="Kruys A."/>
            <person name="Hutchinson M.I."/>
            <person name="Powell A.J."/>
            <person name="Barry K."/>
            <person name="Miller A.N."/>
            <person name="Grigoriev I.V."/>
            <person name="Debuchy R."/>
            <person name="Gladieux P."/>
            <person name="Thoren M.H."/>
            <person name="Johannesson H."/>
        </authorList>
    </citation>
    <scope>NUCLEOTIDE SEQUENCE</scope>
    <source>
        <strain evidence="3">PSN4</strain>
    </source>
</reference>
<dbReference type="PROSITE" id="PS50894">
    <property type="entry name" value="HPT"/>
    <property type="match status" value="1"/>
</dbReference>
<comment type="caution">
    <text evidence="3">The sequence shown here is derived from an EMBL/GenBank/DDBJ whole genome shotgun (WGS) entry which is preliminary data.</text>
</comment>
<feature type="modified residue" description="Phosphohistidine" evidence="1">
    <location>
        <position position="62"/>
    </location>
</feature>
<evidence type="ECO:0000259" key="2">
    <source>
        <dbReference type="PROSITE" id="PS50894"/>
    </source>
</evidence>
<dbReference type="PANTHER" id="PTHR28242">
    <property type="entry name" value="PHOSPHORELAY INTERMEDIATE PROTEIN YPD1"/>
    <property type="match status" value="1"/>
</dbReference>